<dbReference type="Proteomes" id="UP000822688">
    <property type="component" value="Chromosome 10"/>
</dbReference>
<comment type="caution">
    <text evidence="2">The sequence shown here is derived from an EMBL/GenBank/DDBJ whole genome shotgun (WGS) entry which is preliminary data.</text>
</comment>
<reference evidence="2" key="1">
    <citation type="submission" date="2020-06" db="EMBL/GenBank/DDBJ databases">
        <title>WGS assembly of Ceratodon purpureus strain R40.</title>
        <authorList>
            <person name="Carey S.B."/>
            <person name="Jenkins J."/>
            <person name="Shu S."/>
            <person name="Lovell J.T."/>
            <person name="Sreedasyam A."/>
            <person name="Maumus F."/>
            <person name="Tiley G.P."/>
            <person name="Fernandez-Pozo N."/>
            <person name="Barry K."/>
            <person name="Chen C."/>
            <person name="Wang M."/>
            <person name="Lipzen A."/>
            <person name="Daum C."/>
            <person name="Saski C.A."/>
            <person name="Payton A.C."/>
            <person name="Mcbreen J.C."/>
            <person name="Conrad R.E."/>
            <person name="Kollar L.M."/>
            <person name="Olsson S."/>
            <person name="Huttunen S."/>
            <person name="Landis J.B."/>
            <person name="Wickett N.J."/>
            <person name="Johnson M.G."/>
            <person name="Rensing S.A."/>
            <person name="Grimwood J."/>
            <person name="Schmutz J."/>
            <person name="Mcdaniel S.F."/>
        </authorList>
    </citation>
    <scope>NUCLEOTIDE SEQUENCE</scope>
    <source>
        <strain evidence="2">R40</strain>
    </source>
</reference>
<dbReference type="EMBL" id="CM026431">
    <property type="protein sequence ID" value="KAG0559285.1"/>
    <property type="molecule type" value="Genomic_DNA"/>
</dbReference>
<evidence type="ECO:0000313" key="3">
    <source>
        <dbReference type="Proteomes" id="UP000822688"/>
    </source>
</evidence>
<proteinExistence type="predicted"/>
<gene>
    <name evidence="2" type="ORF">KC19_10G093500</name>
</gene>
<name>A0A8T0GL46_CERPU</name>
<evidence type="ECO:0000256" key="1">
    <source>
        <dbReference type="SAM" id="SignalP"/>
    </source>
</evidence>
<dbReference type="AlphaFoldDB" id="A0A8T0GL46"/>
<feature type="chain" id="PRO_5035807782" evidence="1">
    <location>
        <begin position="30"/>
        <end position="49"/>
    </location>
</feature>
<keyword evidence="3" id="KW-1185">Reference proteome</keyword>
<organism evidence="2 3">
    <name type="scientific">Ceratodon purpureus</name>
    <name type="common">Fire moss</name>
    <name type="synonym">Dicranum purpureum</name>
    <dbReference type="NCBI Taxonomy" id="3225"/>
    <lineage>
        <taxon>Eukaryota</taxon>
        <taxon>Viridiplantae</taxon>
        <taxon>Streptophyta</taxon>
        <taxon>Embryophyta</taxon>
        <taxon>Bryophyta</taxon>
        <taxon>Bryophytina</taxon>
        <taxon>Bryopsida</taxon>
        <taxon>Dicranidae</taxon>
        <taxon>Pseudoditrichales</taxon>
        <taxon>Ditrichaceae</taxon>
        <taxon>Ceratodon</taxon>
    </lineage>
</organism>
<feature type="signal peptide" evidence="1">
    <location>
        <begin position="1"/>
        <end position="29"/>
    </location>
</feature>
<keyword evidence="1" id="KW-0732">Signal</keyword>
<evidence type="ECO:0000313" key="2">
    <source>
        <dbReference type="EMBL" id="KAG0559285.1"/>
    </source>
</evidence>
<protein>
    <submittedName>
        <fullName evidence="2">Uncharacterized protein</fullName>
    </submittedName>
</protein>
<sequence length="49" mass="5584">MKDWSFESSLVFDLGLCLASCFLRRGVEGEIVRAGRTGRRHRGQGSQWQ</sequence>
<accession>A0A8T0GL46</accession>